<keyword evidence="3 5" id="KW-1133">Transmembrane helix</keyword>
<evidence type="ECO:0000256" key="4">
    <source>
        <dbReference type="ARBA" id="ARBA00023136"/>
    </source>
</evidence>
<dbReference type="PANTHER" id="PTHR43701">
    <property type="entry name" value="MEMBRANE TRANSPORTER PROTEIN MJ0441-RELATED"/>
    <property type="match status" value="1"/>
</dbReference>
<evidence type="ECO:0000256" key="1">
    <source>
        <dbReference type="ARBA" id="ARBA00004141"/>
    </source>
</evidence>
<feature type="transmembrane region" description="Helical" evidence="5">
    <location>
        <begin position="6"/>
        <end position="38"/>
    </location>
</feature>
<feature type="transmembrane region" description="Helical" evidence="5">
    <location>
        <begin position="178"/>
        <end position="200"/>
    </location>
</feature>
<keyword evidence="2 5" id="KW-0812">Transmembrane</keyword>
<dbReference type="InterPro" id="IPR051598">
    <property type="entry name" value="TSUP/Inactive_protease-like"/>
</dbReference>
<feature type="transmembrane region" description="Helical" evidence="5">
    <location>
        <begin position="237"/>
        <end position="255"/>
    </location>
</feature>
<gene>
    <name evidence="6" type="ORF">F8C82_12420</name>
</gene>
<organism evidence="6 7">
    <name type="scientific">Phaeocystidibacter marisrubri</name>
    <dbReference type="NCBI Taxonomy" id="1577780"/>
    <lineage>
        <taxon>Bacteria</taxon>
        <taxon>Pseudomonadati</taxon>
        <taxon>Bacteroidota</taxon>
        <taxon>Flavobacteriia</taxon>
        <taxon>Flavobacteriales</taxon>
        <taxon>Phaeocystidibacteraceae</taxon>
        <taxon>Phaeocystidibacter</taxon>
    </lineage>
</organism>
<dbReference type="Proteomes" id="UP000484164">
    <property type="component" value="Unassembled WGS sequence"/>
</dbReference>
<evidence type="ECO:0000313" key="6">
    <source>
        <dbReference type="EMBL" id="KAB2816479.1"/>
    </source>
</evidence>
<name>A0A6L3ZHJ9_9FLAO</name>
<comment type="similarity">
    <text evidence="5">Belongs to the 4-toluene sulfonate uptake permease (TSUP) (TC 2.A.102) family.</text>
</comment>
<protein>
    <recommendedName>
        <fullName evidence="5">Probable membrane transporter protein</fullName>
    </recommendedName>
</protein>
<dbReference type="GO" id="GO:0005886">
    <property type="term" value="C:plasma membrane"/>
    <property type="evidence" value="ECO:0007669"/>
    <property type="project" value="UniProtKB-SubCell"/>
</dbReference>
<feature type="transmembrane region" description="Helical" evidence="5">
    <location>
        <begin position="146"/>
        <end position="171"/>
    </location>
</feature>
<evidence type="ECO:0000256" key="3">
    <source>
        <dbReference type="ARBA" id="ARBA00022989"/>
    </source>
</evidence>
<dbReference type="PANTHER" id="PTHR43701:SF2">
    <property type="entry name" value="MEMBRANE TRANSPORTER PROTEIN YJNA-RELATED"/>
    <property type="match status" value="1"/>
</dbReference>
<proteinExistence type="inferred from homology"/>
<evidence type="ECO:0000313" key="7">
    <source>
        <dbReference type="Proteomes" id="UP000484164"/>
    </source>
</evidence>
<dbReference type="EMBL" id="WBVQ01000002">
    <property type="protein sequence ID" value="KAB2816479.1"/>
    <property type="molecule type" value="Genomic_DNA"/>
</dbReference>
<keyword evidence="5" id="KW-1003">Cell membrane</keyword>
<sequence>MDWIELLGYVAAIATGFVLGAVGSGGSIMALPVLMYVFGIPATEATSYSLFIVGMTAITGTLRAHKKGELHIPVAFKFGLPMMLAVILSRSLILPNIPASFGDFSRDRVLTLLFALIMLGAARALWRGRSDSDGSVRPAWLVIAQGFGTGILTGLVGAGGGFIIVPALVLGLKLPMRFAVGTSLAIIAVNSGFGFAADVVRGFVDINWTLLLTFASLSILGLFVGSRVASSLPQKTTKRAFAVLVAVLALIMLFAG</sequence>
<dbReference type="InterPro" id="IPR002781">
    <property type="entry name" value="TM_pro_TauE-like"/>
</dbReference>
<comment type="subcellular location">
    <subcellularLocation>
        <location evidence="5">Cell membrane</location>
        <topology evidence="5">Multi-pass membrane protein</topology>
    </subcellularLocation>
    <subcellularLocation>
        <location evidence="1">Membrane</location>
        <topology evidence="1">Multi-pass membrane protein</topology>
    </subcellularLocation>
</comment>
<reference evidence="6 7" key="1">
    <citation type="submission" date="2019-10" db="EMBL/GenBank/DDBJ databases">
        <title>Genome sequence of Phaeocystidibacter marisrubri JCM30614 (type strain).</title>
        <authorList>
            <person name="Bowman J.P."/>
        </authorList>
    </citation>
    <scope>NUCLEOTIDE SEQUENCE [LARGE SCALE GENOMIC DNA]</scope>
    <source>
        <strain evidence="6 7">JCM 30614</strain>
    </source>
</reference>
<dbReference type="OrthoDB" id="8559161at2"/>
<dbReference type="RefSeq" id="WP_151693906.1">
    <property type="nucleotide sequence ID" value="NZ_BMGX01000001.1"/>
</dbReference>
<feature type="transmembrane region" description="Helical" evidence="5">
    <location>
        <begin position="206"/>
        <end position="225"/>
    </location>
</feature>
<comment type="caution">
    <text evidence="6">The sequence shown here is derived from an EMBL/GenBank/DDBJ whole genome shotgun (WGS) entry which is preliminary data.</text>
</comment>
<dbReference type="Pfam" id="PF01925">
    <property type="entry name" value="TauE"/>
    <property type="match status" value="1"/>
</dbReference>
<keyword evidence="7" id="KW-1185">Reference proteome</keyword>
<evidence type="ECO:0000256" key="2">
    <source>
        <dbReference type="ARBA" id="ARBA00022692"/>
    </source>
</evidence>
<keyword evidence="4 5" id="KW-0472">Membrane</keyword>
<evidence type="ECO:0000256" key="5">
    <source>
        <dbReference type="RuleBase" id="RU363041"/>
    </source>
</evidence>
<feature type="transmembrane region" description="Helical" evidence="5">
    <location>
        <begin position="109"/>
        <end position="126"/>
    </location>
</feature>
<accession>A0A6L3ZHJ9</accession>
<feature type="transmembrane region" description="Helical" evidence="5">
    <location>
        <begin position="70"/>
        <end position="88"/>
    </location>
</feature>
<dbReference type="AlphaFoldDB" id="A0A6L3ZHJ9"/>